<comment type="caution">
    <text evidence="5">The sequence shown here is derived from an EMBL/GenBank/DDBJ whole genome shotgun (WGS) entry which is preliminary data.</text>
</comment>
<keyword evidence="3" id="KW-0804">Transcription</keyword>
<dbReference type="SUPFAM" id="SSF55781">
    <property type="entry name" value="GAF domain-like"/>
    <property type="match status" value="1"/>
</dbReference>
<dbReference type="EMBL" id="BMHA01000004">
    <property type="protein sequence ID" value="GGI05526.1"/>
    <property type="molecule type" value="Genomic_DNA"/>
</dbReference>
<keyword evidence="6" id="KW-1185">Reference proteome</keyword>
<dbReference type="GO" id="GO:0003677">
    <property type="term" value="F:DNA binding"/>
    <property type="evidence" value="ECO:0007669"/>
    <property type="project" value="UniProtKB-KW"/>
</dbReference>
<protein>
    <recommendedName>
        <fullName evidence="4">HTH luxR-type domain-containing protein</fullName>
    </recommendedName>
</protein>
<evidence type="ECO:0000259" key="4">
    <source>
        <dbReference type="PROSITE" id="PS50043"/>
    </source>
</evidence>
<feature type="domain" description="HTH luxR-type" evidence="4">
    <location>
        <begin position="252"/>
        <end position="317"/>
    </location>
</feature>
<dbReference type="RefSeq" id="WP_130649312.1">
    <property type="nucleotide sequence ID" value="NZ_BMHA01000004.1"/>
</dbReference>
<dbReference type="CDD" id="cd06170">
    <property type="entry name" value="LuxR_C_like"/>
    <property type="match status" value="1"/>
</dbReference>
<dbReference type="PROSITE" id="PS00622">
    <property type="entry name" value="HTH_LUXR_1"/>
    <property type="match status" value="1"/>
</dbReference>
<dbReference type="SUPFAM" id="SSF46894">
    <property type="entry name" value="C-terminal effector domain of the bipartite response regulators"/>
    <property type="match status" value="1"/>
</dbReference>
<accession>A0A8J3AEC0</accession>
<dbReference type="PANTHER" id="PTHR44688">
    <property type="entry name" value="DNA-BINDING TRANSCRIPTIONAL ACTIVATOR DEVR_DOSR"/>
    <property type="match status" value="1"/>
</dbReference>
<dbReference type="AlphaFoldDB" id="A0A8J3AEC0"/>
<dbReference type="OrthoDB" id="3539648at2"/>
<dbReference type="InterPro" id="IPR036388">
    <property type="entry name" value="WH-like_DNA-bd_sf"/>
</dbReference>
<dbReference type="Pfam" id="PF00196">
    <property type="entry name" value="GerE"/>
    <property type="match status" value="1"/>
</dbReference>
<dbReference type="GO" id="GO:0006355">
    <property type="term" value="P:regulation of DNA-templated transcription"/>
    <property type="evidence" value="ECO:0007669"/>
    <property type="project" value="InterPro"/>
</dbReference>
<reference evidence="5" key="1">
    <citation type="journal article" date="2014" name="Int. J. Syst. Evol. Microbiol.">
        <title>Complete genome sequence of Corynebacterium casei LMG S-19264T (=DSM 44701T), isolated from a smear-ripened cheese.</title>
        <authorList>
            <consortium name="US DOE Joint Genome Institute (JGI-PGF)"/>
            <person name="Walter F."/>
            <person name="Albersmeier A."/>
            <person name="Kalinowski J."/>
            <person name="Ruckert C."/>
        </authorList>
    </citation>
    <scope>NUCLEOTIDE SEQUENCE</scope>
    <source>
        <strain evidence="5">CGMCC 1.14988</strain>
    </source>
</reference>
<dbReference type="PROSITE" id="PS50043">
    <property type="entry name" value="HTH_LUXR_2"/>
    <property type="match status" value="1"/>
</dbReference>
<evidence type="ECO:0000256" key="2">
    <source>
        <dbReference type="ARBA" id="ARBA00023125"/>
    </source>
</evidence>
<dbReference type="PANTHER" id="PTHR44688:SF16">
    <property type="entry name" value="DNA-BINDING TRANSCRIPTIONAL ACTIVATOR DEVR_DOSR"/>
    <property type="match status" value="1"/>
</dbReference>
<dbReference type="Proteomes" id="UP000650511">
    <property type="component" value="Unassembled WGS sequence"/>
</dbReference>
<keyword evidence="1" id="KW-0805">Transcription regulation</keyword>
<keyword evidence="2" id="KW-0238">DNA-binding</keyword>
<dbReference type="PRINTS" id="PR00038">
    <property type="entry name" value="HTHLUXR"/>
</dbReference>
<gene>
    <name evidence="5" type="ORF">GCM10011354_14540</name>
</gene>
<name>A0A8J3AEC0_9ACTN</name>
<evidence type="ECO:0000313" key="6">
    <source>
        <dbReference type="Proteomes" id="UP000650511"/>
    </source>
</evidence>
<dbReference type="InterPro" id="IPR000792">
    <property type="entry name" value="Tscrpt_reg_LuxR_C"/>
</dbReference>
<dbReference type="SMART" id="SM00421">
    <property type="entry name" value="HTH_LUXR"/>
    <property type="match status" value="1"/>
</dbReference>
<sequence>MLQTRHVVAAAELGTLGGEPDAHGRAVALLADALRCDAGQLVAETATGPQSLATRGYPSTLAWHATHTFRATPWWSLVSGAALPPSISELPEAGFQQSAFFEQHLEPAGFRDGLSVALRRDGQLVGMAHFSAVDERTFDRSAREFLGAIGDSLARLVDRRHPRHQACPGCCPPDASTAAWSTDGGWMPYPGRTAPPVLADPDDEAVVLRAARTLDGDTTFLLRHGRDLHRLRLHRVPSAAVDGGAVLVTSHQVDAPAGLTERELQVLTALATGASSQAIADDLVVSVRTVHTHVERLLAKLACANRTEAALLARRDGLLLPVADHRRLADVGRVLARPGGTPPNR</sequence>
<proteinExistence type="predicted"/>
<organism evidence="5 6">
    <name type="scientific">Egicoccus halophilus</name>
    <dbReference type="NCBI Taxonomy" id="1670830"/>
    <lineage>
        <taxon>Bacteria</taxon>
        <taxon>Bacillati</taxon>
        <taxon>Actinomycetota</taxon>
        <taxon>Nitriliruptoria</taxon>
        <taxon>Egicoccales</taxon>
        <taxon>Egicoccaceae</taxon>
        <taxon>Egicoccus</taxon>
    </lineage>
</organism>
<dbReference type="Gene3D" id="1.10.10.10">
    <property type="entry name" value="Winged helix-like DNA-binding domain superfamily/Winged helix DNA-binding domain"/>
    <property type="match status" value="1"/>
</dbReference>
<dbReference type="InterPro" id="IPR016032">
    <property type="entry name" value="Sig_transdc_resp-reg_C-effctor"/>
</dbReference>
<evidence type="ECO:0000256" key="1">
    <source>
        <dbReference type="ARBA" id="ARBA00023015"/>
    </source>
</evidence>
<reference evidence="5" key="2">
    <citation type="submission" date="2020-09" db="EMBL/GenBank/DDBJ databases">
        <authorList>
            <person name="Sun Q."/>
            <person name="Zhou Y."/>
        </authorList>
    </citation>
    <scope>NUCLEOTIDE SEQUENCE</scope>
    <source>
        <strain evidence="5">CGMCC 1.14988</strain>
    </source>
</reference>
<evidence type="ECO:0000313" key="5">
    <source>
        <dbReference type="EMBL" id="GGI05526.1"/>
    </source>
</evidence>
<evidence type="ECO:0000256" key="3">
    <source>
        <dbReference type="ARBA" id="ARBA00023163"/>
    </source>
</evidence>